<dbReference type="GO" id="GO:0016887">
    <property type="term" value="F:ATP hydrolysis activity"/>
    <property type="evidence" value="ECO:0007669"/>
    <property type="project" value="InterPro"/>
</dbReference>
<feature type="domain" description="ABC transporter" evidence="3">
    <location>
        <begin position="4"/>
        <end position="213"/>
    </location>
</feature>
<keyword evidence="2" id="KW-0067">ATP-binding</keyword>
<proteinExistence type="predicted"/>
<accession>A0A9X2MKP4</accession>
<dbReference type="PANTHER" id="PTHR42855">
    <property type="entry name" value="ABC TRANSPORTER ATP-BINDING SUBUNIT"/>
    <property type="match status" value="1"/>
</dbReference>
<evidence type="ECO:0000256" key="2">
    <source>
        <dbReference type="ARBA" id="ARBA00022840"/>
    </source>
</evidence>
<dbReference type="AlphaFoldDB" id="A0A9X2MKP4"/>
<dbReference type="OrthoDB" id="1624247at2"/>
<dbReference type="RefSeq" id="WP_042681236.1">
    <property type="nucleotide sequence ID" value="NZ_CABKTM010000043.1"/>
</dbReference>
<dbReference type="SUPFAM" id="SSF52540">
    <property type="entry name" value="P-loop containing nucleoside triphosphate hydrolases"/>
    <property type="match status" value="2"/>
</dbReference>
<dbReference type="NCBIfam" id="NF000355">
    <property type="entry name" value="ribo_prot_ABC_F"/>
    <property type="match status" value="1"/>
</dbReference>
<protein>
    <submittedName>
        <fullName evidence="4">ABC-F type ribosomal protection protein</fullName>
    </submittedName>
</protein>
<sequence>MSLIDIKNLTFTHIGSLKPIFDHVDLQLDTNWKLGFIGRNGYGKSTFLKLLMGKFPYKGSIHSSVNFEYFPYVVENPKDMTITVIQTLKGEFPLWKLQKEMNLLELKEEVLYRPFSTLSHGEQTKILLATMFIAENQFLLIDEPTNHLDVHGRKLVAEYFAKKKGFIVVSHDREFLNVSIDHVLAIEKNKIVLTKGNYDTWQHNKHLEDKFELEQNEKLRKEIRRLKESAREKATWSDKVEKTKIGQGPVDRGYIGHMSAKMMKRSKNMEKRYEVAIEKKHKLLKNIEEIDPLQVVSLEHHADTLIETENFTLYYDGIQTLEPVSFTVNQGECLVLQGNNGSGKSSIIKAILGEKLQTSGHLWKAKNLIISYVPQHFNFLKGNLFEFISECNIDKTQFLTIFRKMGIQREQFDIPMECYSSGQKKKVLLAKSLCEQAHVYIWDEPLNYIDIISRIQIENMILEYAPTMILVEHDKKFIDKVATDIVELH</sequence>
<dbReference type="GO" id="GO:0005524">
    <property type="term" value="F:ATP binding"/>
    <property type="evidence" value="ECO:0007669"/>
    <property type="project" value="UniProtKB-KW"/>
</dbReference>
<dbReference type="InterPro" id="IPR017871">
    <property type="entry name" value="ABC_transporter-like_CS"/>
</dbReference>
<organism evidence="4 5">
    <name type="scientific">Anaerosalibacter massiliensis</name>
    <dbReference type="NCBI Taxonomy" id="1347392"/>
    <lineage>
        <taxon>Bacteria</taxon>
        <taxon>Bacillati</taxon>
        <taxon>Bacillota</taxon>
        <taxon>Tissierellia</taxon>
        <taxon>Tissierellales</taxon>
        <taxon>Sporanaerobacteraceae</taxon>
        <taxon>Anaerosalibacter</taxon>
    </lineage>
</organism>
<dbReference type="InterPro" id="IPR051309">
    <property type="entry name" value="ABCF_ATPase"/>
</dbReference>
<dbReference type="Gene3D" id="3.40.50.300">
    <property type="entry name" value="P-loop containing nucleotide triphosphate hydrolases"/>
    <property type="match status" value="2"/>
</dbReference>
<dbReference type="CDD" id="cd03221">
    <property type="entry name" value="ABCF_EF-3"/>
    <property type="match status" value="2"/>
</dbReference>
<dbReference type="PANTHER" id="PTHR42855:SF2">
    <property type="entry name" value="DRUG RESISTANCE ABC TRANSPORTER,ATP-BINDING PROTEIN"/>
    <property type="match status" value="1"/>
</dbReference>
<reference evidence="4" key="1">
    <citation type="submission" date="2022-07" db="EMBL/GenBank/DDBJ databases">
        <title>Enhanced cultured diversity of the mouse gut microbiota enables custom-made synthetic communities.</title>
        <authorList>
            <person name="Afrizal A."/>
        </authorList>
    </citation>
    <scope>NUCLEOTIDE SEQUENCE</scope>
    <source>
        <strain evidence="4">DSM 29482</strain>
    </source>
</reference>
<evidence type="ECO:0000256" key="1">
    <source>
        <dbReference type="ARBA" id="ARBA00022741"/>
    </source>
</evidence>
<dbReference type="Proteomes" id="UP001142078">
    <property type="component" value="Unassembled WGS sequence"/>
</dbReference>
<dbReference type="InterPro" id="IPR003593">
    <property type="entry name" value="AAA+_ATPase"/>
</dbReference>
<keyword evidence="5" id="KW-1185">Reference proteome</keyword>
<dbReference type="PROSITE" id="PS00211">
    <property type="entry name" value="ABC_TRANSPORTER_1"/>
    <property type="match status" value="2"/>
</dbReference>
<dbReference type="PROSITE" id="PS50893">
    <property type="entry name" value="ABC_TRANSPORTER_2"/>
    <property type="match status" value="2"/>
</dbReference>
<dbReference type="SMART" id="SM00382">
    <property type="entry name" value="AAA"/>
    <property type="match status" value="2"/>
</dbReference>
<evidence type="ECO:0000313" key="4">
    <source>
        <dbReference type="EMBL" id="MCR2043026.1"/>
    </source>
</evidence>
<gene>
    <name evidence="4" type="primary">abc-f</name>
    <name evidence="4" type="ORF">NSA23_02725</name>
</gene>
<keyword evidence="1" id="KW-0547">Nucleotide-binding</keyword>
<dbReference type="EMBL" id="JANJZL010000001">
    <property type="protein sequence ID" value="MCR2043026.1"/>
    <property type="molecule type" value="Genomic_DNA"/>
</dbReference>
<name>A0A9X2MKP4_9FIRM</name>
<evidence type="ECO:0000259" key="3">
    <source>
        <dbReference type="PROSITE" id="PS50893"/>
    </source>
</evidence>
<evidence type="ECO:0000313" key="5">
    <source>
        <dbReference type="Proteomes" id="UP001142078"/>
    </source>
</evidence>
<feature type="domain" description="ABC transporter" evidence="3">
    <location>
        <begin position="306"/>
        <end position="489"/>
    </location>
</feature>
<comment type="caution">
    <text evidence="4">The sequence shown here is derived from an EMBL/GenBank/DDBJ whole genome shotgun (WGS) entry which is preliminary data.</text>
</comment>
<dbReference type="InterPro" id="IPR027417">
    <property type="entry name" value="P-loop_NTPase"/>
</dbReference>
<dbReference type="Pfam" id="PF00005">
    <property type="entry name" value="ABC_tran"/>
    <property type="match status" value="2"/>
</dbReference>
<dbReference type="InterPro" id="IPR003439">
    <property type="entry name" value="ABC_transporter-like_ATP-bd"/>
</dbReference>